<dbReference type="Gene3D" id="3.40.50.1820">
    <property type="entry name" value="alpha/beta hydrolase"/>
    <property type="match status" value="1"/>
</dbReference>
<dbReference type="SUPFAM" id="SSF53474">
    <property type="entry name" value="alpha/beta-Hydrolases"/>
    <property type="match status" value="1"/>
</dbReference>
<accession>A0A5D2BZW5</accession>
<keyword evidence="2" id="KW-0732">Signal</keyword>
<dbReference type="AlphaFoldDB" id="A0A5D2BZW5"/>
<organism evidence="3 4">
    <name type="scientific">Gossypium darwinii</name>
    <name type="common">Darwin's cotton</name>
    <name type="synonym">Gossypium barbadense var. darwinii</name>
    <dbReference type="NCBI Taxonomy" id="34276"/>
    <lineage>
        <taxon>Eukaryota</taxon>
        <taxon>Viridiplantae</taxon>
        <taxon>Streptophyta</taxon>
        <taxon>Embryophyta</taxon>
        <taxon>Tracheophyta</taxon>
        <taxon>Spermatophyta</taxon>
        <taxon>Magnoliopsida</taxon>
        <taxon>eudicotyledons</taxon>
        <taxon>Gunneridae</taxon>
        <taxon>Pentapetalae</taxon>
        <taxon>rosids</taxon>
        <taxon>malvids</taxon>
        <taxon>Malvales</taxon>
        <taxon>Malvaceae</taxon>
        <taxon>Malvoideae</taxon>
        <taxon>Gossypium</taxon>
    </lineage>
</organism>
<dbReference type="Proteomes" id="UP000323506">
    <property type="component" value="Chromosome D07"/>
</dbReference>
<sequence>MEFRGIIFISFLFLLLGVDSNAFPMNDLITKLPGQPHVNFRQFAGYIDVDENVVGRSLFYYFVEAEKDPMAQPLTIWLTGGPGCSSVGDGFGSVGPFIVTKDAHALQTNFFSWNKVSNLLLIDSPIGSGWSYSNTSSDYNNGDDSTNKILLSFMQKWYEKYPVFKSKDLYLAGSSFAGHFVPNLANALLDNNKESKQSKFNLKGLVEMINSSLYNEIKKECNVIDENNYFSNIKTTWSAKCKNLTYEANLAAFKTDAHNYSPQKLFDVFRAPCAENEQDLNLGKQVPKVSTEVDMCIPLRVQFYFNLPEVQKAFHGNRTNLSYRWKGCFTASFKYNEADKNLDMLPALQNLLQQSIPITIFSGDQDGIIPTMGTLQRLEKLAEELNINLTKEETWSFSNKEGGLKYEFGDLLKFLTVKGGNHHVTSSRPSQAFSIFKIFTINWMH</sequence>
<dbReference type="Gene3D" id="3.40.50.11320">
    <property type="match status" value="1"/>
</dbReference>
<gene>
    <name evidence="3" type="ORF">ES288_D07G145200v1</name>
</gene>
<name>A0A5D2BZW5_GOSDA</name>
<dbReference type="Pfam" id="PF00450">
    <property type="entry name" value="Peptidase_S10"/>
    <property type="match status" value="1"/>
</dbReference>
<dbReference type="GO" id="GO:0004185">
    <property type="term" value="F:serine-type carboxypeptidase activity"/>
    <property type="evidence" value="ECO:0007669"/>
    <property type="project" value="InterPro"/>
</dbReference>
<evidence type="ECO:0000313" key="3">
    <source>
        <dbReference type="EMBL" id="TYG61402.1"/>
    </source>
</evidence>
<protein>
    <recommendedName>
        <fullName evidence="5">Serine carboxypeptidase-like 44</fullName>
    </recommendedName>
</protein>
<dbReference type="PANTHER" id="PTHR11802:SF227">
    <property type="entry name" value="SERINE CARBOXYPEPTIDASE-LIKE 41"/>
    <property type="match status" value="1"/>
</dbReference>
<evidence type="ECO:0000313" key="4">
    <source>
        <dbReference type="Proteomes" id="UP000323506"/>
    </source>
</evidence>
<evidence type="ECO:0000256" key="2">
    <source>
        <dbReference type="SAM" id="SignalP"/>
    </source>
</evidence>
<reference evidence="3 4" key="1">
    <citation type="submission" date="2019-06" db="EMBL/GenBank/DDBJ databases">
        <title>WGS assembly of Gossypium darwinii.</title>
        <authorList>
            <person name="Chen Z.J."/>
            <person name="Sreedasyam A."/>
            <person name="Ando A."/>
            <person name="Song Q."/>
            <person name="De L."/>
            <person name="Hulse-Kemp A."/>
            <person name="Ding M."/>
            <person name="Ye W."/>
            <person name="Kirkbride R."/>
            <person name="Jenkins J."/>
            <person name="Plott C."/>
            <person name="Lovell J."/>
            <person name="Lin Y.-M."/>
            <person name="Vaughn R."/>
            <person name="Liu B."/>
            <person name="Li W."/>
            <person name="Simpson S."/>
            <person name="Scheffler B."/>
            <person name="Saski C."/>
            <person name="Grover C."/>
            <person name="Hu G."/>
            <person name="Conover J."/>
            <person name="Carlson J."/>
            <person name="Shu S."/>
            <person name="Boston L."/>
            <person name="Williams M."/>
            <person name="Peterson D."/>
            <person name="Mcgee K."/>
            <person name="Jones D."/>
            <person name="Wendel J."/>
            <person name="Stelly D."/>
            <person name="Grimwood J."/>
            <person name="Schmutz J."/>
        </authorList>
    </citation>
    <scope>NUCLEOTIDE SEQUENCE [LARGE SCALE GENOMIC DNA]</scope>
    <source>
        <strain evidence="3">1808015.09</strain>
    </source>
</reference>
<dbReference type="GO" id="GO:0006508">
    <property type="term" value="P:proteolysis"/>
    <property type="evidence" value="ECO:0007669"/>
    <property type="project" value="InterPro"/>
</dbReference>
<dbReference type="Gene3D" id="6.10.250.940">
    <property type="match status" value="1"/>
</dbReference>
<dbReference type="PANTHER" id="PTHR11802">
    <property type="entry name" value="SERINE PROTEASE FAMILY S10 SERINE CARBOXYPEPTIDASE"/>
    <property type="match status" value="1"/>
</dbReference>
<feature type="signal peptide" evidence="2">
    <location>
        <begin position="1"/>
        <end position="22"/>
    </location>
</feature>
<keyword evidence="4" id="KW-1185">Reference proteome</keyword>
<evidence type="ECO:0000256" key="1">
    <source>
        <dbReference type="ARBA" id="ARBA00009431"/>
    </source>
</evidence>
<comment type="similarity">
    <text evidence="1">Belongs to the peptidase S10 family.</text>
</comment>
<dbReference type="PRINTS" id="PR00724">
    <property type="entry name" value="CRBOXYPTASEC"/>
</dbReference>
<evidence type="ECO:0008006" key="5">
    <source>
        <dbReference type="Google" id="ProtNLM"/>
    </source>
</evidence>
<dbReference type="EMBL" id="CM017707">
    <property type="protein sequence ID" value="TYG61402.1"/>
    <property type="molecule type" value="Genomic_DNA"/>
</dbReference>
<dbReference type="InterPro" id="IPR001563">
    <property type="entry name" value="Peptidase_S10"/>
</dbReference>
<feature type="chain" id="PRO_5022962947" description="Serine carboxypeptidase-like 44" evidence="2">
    <location>
        <begin position="23"/>
        <end position="445"/>
    </location>
</feature>
<proteinExistence type="inferred from homology"/>
<dbReference type="InterPro" id="IPR029058">
    <property type="entry name" value="AB_hydrolase_fold"/>
</dbReference>